<dbReference type="AlphaFoldDB" id="A0A222N027"/>
<dbReference type="EMBL" id="CP022347">
    <property type="protein sequence ID" value="ASQ31240.1"/>
    <property type="molecule type" value="Genomic_DNA"/>
</dbReference>
<feature type="region of interest" description="Disordered" evidence="1">
    <location>
        <begin position="28"/>
        <end position="83"/>
    </location>
</feature>
<dbReference type="OrthoDB" id="5355874at2"/>
<evidence type="ECO:0000313" key="3">
    <source>
        <dbReference type="Proteomes" id="UP000201169"/>
    </source>
</evidence>
<dbReference type="KEGG" id="cavi:CAV_1641"/>
<accession>A0A222N027</accession>
<proteinExistence type="predicted"/>
<protein>
    <submittedName>
        <fullName evidence="2">Uncharacterized protein</fullName>
    </submittedName>
</protein>
<name>A0A222N027_9BACT</name>
<dbReference type="RefSeq" id="WP_094324378.1">
    <property type="nucleotide sequence ID" value="NZ_CP022347.1"/>
</dbReference>
<organism evidence="2 3">
    <name type="scientific">Campylobacter avium LMG 24591</name>
    <dbReference type="NCBI Taxonomy" id="522484"/>
    <lineage>
        <taxon>Bacteria</taxon>
        <taxon>Pseudomonadati</taxon>
        <taxon>Campylobacterota</taxon>
        <taxon>Epsilonproteobacteria</taxon>
        <taxon>Campylobacterales</taxon>
        <taxon>Campylobacteraceae</taxon>
        <taxon>Campylobacter</taxon>
    </lineage>
</organism>
<feature type="region of interest" description="Disordered" evidence="1">
    <location>
        <begin position="101"/>
        <end position="124"/>
    </location>
</feature>
<reference evidence="2 3" key="1">
    <citation type="submission" date="2017-07" db="EMBL/GenBank/DDBJ databases">
        <title>Analysis of two Campylobacter avium genomes and identification of a novel hippuricase gene.</title>
        <authorList>
            <person name="Miller W.G."/>
            <person name="Chapman M.H."/>
            <person name="Yee E."/>
            <person name="Revez J."/>
            <person name="Bono J.L."/>
            <person name="Rossi M."/>
        </authorList>
    </citation>
    <scope>NUCLEOTIDE SEQUENCE [LARGE SCALE GENOMIC DNA]</scope>
    <source>
        <strain evidence="2 3">LMG 24591</strain>
    </source>
</reference>
<feature type="compositionally biased region" description="Low complexity" evidence="1">
    <location>
        <begin position="31"/>
        <end position="55"/>
    </location>
</feature>
<evidence type="ECO:0000256" key="1">
    <source>
        <dbReference type="SAM" id="MobiDB-lite"/>
    </source>
</evidence>
<keyword evidence="3" id="KW-1185">Reference proteome</keyword>
<gene>
    <name evidence="2" type="ORF">CAV_1641</name>
</gene>
<sequence length="124" mass="13544">MQVNYKTISSLEFDVLSGSYKQVEKQVEDTSSSSFSSLLEASSSTDNSSDPYSLSGKNYASEPDSMASLSFGGDSPSKNSFSNDFSTSLQAYKFRQDEQNILNKKEEGSSTNKSTLDELLNQVS</sequence>
<dbReference type="Proteomes" id="UP000201169">
    <property type="component" value="Chromosome"/>
</dbReference>
<evidence type="ECO:0000313" key="2">
    <source>
        <dbReference type="EMBL" id="ASQ31240.1"/>
    </source>
</evidence>